<dbReference type="InterPro" id="IPR001734">
    <property type="entry name" value="Na/solute_symporter"/>
</dbReference>
<name>A0A7U8C1P6_NEPCE</name>
<dbReference type="InterPro" id="IPR036890">
    <property type="entry name" value="HATPase_C_sf"/>
</dbReference>
<dbReference type="Pfam" id="PF00512">
    <property type="entry name" value="HisKA"/>
    <property type="match status" value="1"/>
</dbReference>
<feature type="transmembrane region" description="Helical" evidence="15">
    <location>
        <begin position="240"/>
        <end position="260"/>
    </location>
</feature>
<dbReference type="Gene3D" id="3.30.450.20">
    <property type="entry name" value="PAS domain"/>
    <property type="match status" value="1"/>
</dbReference>
<feature type="transmembrane region" description="Helical" evidence="15">
    <location>
        <begin position="467"/>
        <end position="486"/>
    </location>
</feature>
<dbReference type="InterPro" id="IPR013767">
    <property type="entry name" value="PAS_fold"/>
</dbReference>
<dbReference type="SUPFAM" id="SSF47384">
    <property type="entry name" value="Homodimeric domain of signal transducing histidine kinase"/>
    <property type="match status" value="1"/>
</dbReference>
<dbReference type="InterPro" id="IPR003594">
    <property type="entry name" value="HATPase_dom"/>
</dbReference>
<keyword evidence="11 15" id="KW-1133">Transmembrane helix</keyword>
<dbReference type="PANTHER" id="PTHR43065:SF10">
    <property type="entry name" value="PEROXIDE STRESS-ACTIVATED HISTIDINE KINASE MAK3"/>
    <property type="match status" value="1"/>
</dbReference>
<evidence type="ECO:0000256" key="6">
    <source>
        <dbReference type="ARBA" id="ARBA00022679"/>
    </source>
</evidence>
<feature type="transmembrane region" description="Helical" evidence="15">
    <location>
        <begin position="318"/>
        <end position="342"/>
    </location>
</feature>
<evidence type="ECO:0000256" key="10">
    <source>
        <dbReference type="ARBA" id="ARBA00022840"/>
    </source>
</evidence>
<dbReference type="SMART" id="SM00388">
    <property type="entry name" value="HisKA"/>
    <property type="match status" value="1"/>
</dbReference>
<keyword evidence="12" id="KW-0902">Two-component regulatory system</keyword>
<accession>A0A7U8C1P6</accession>
<dbReference type="InterPro" id="IPR035965">
    <property type="entry name" value="PAS-like_dom_sf"/>
</dbReference>
<dbReference type="SUPFAM" id="SSF55874">
    <property type="entry name" value="ATPase domain of HSP90 chaperone/DNA topoisomerase II/histidine kinase"/>
    <property type="match status" value="1"/>
</dbReference>
<feature type="domain" description="Histidine kinase" evidence="16">
    <location>
        <begin position="751"/>
        <end position="966"/>
    </location>
</feature>
<dbReference type="CDD" id="cd00130">
    <property type="entry name" value="PAS"/>
    <property type="match status" value="1"/>
</dbReference>
<dbReference type="InterPro" id="IPR004358">
    <property type="entry name" value="Sig_transdc_His_kin-like_C"/>
</dbReference>
<comment type="caution">
    <text evidence="18">The sequence shown here is derived from an EMBL/GenBank/DDBJ whole genome shotgun (WGS) entry which is preliminary data.</text>
</comment>
<dbReference type="CDD" id="cd10322">
    <property type="entry name" value="SLC5sbd"/>
    <property type="match status" value="1"/>
</dbReference>
<dbReference type="Pfam" id="PF02518">
    <property type="entry name" value="HATPase_c"/>
    <property type="match status" value="1"/>
</dbReference>
<evidence type="ECO:0000313" key="18">
    <source>
        <dbReference type="EMBL" id="EAR59865.1"/>
    </source>
</evidence>
<keyword evidence="7 15" id="KW-0812">Transmembrane</keyword>
<evidence type="ECO:0000259" key="17">
    <source>
        <dbReference type="PROSITE" id="PS50112"/>
    </source>
</evidence>
<keyword evidence="10" id="KW-0067">ATP-binding</keyword>
<dbReference type="GO" id="GO:0006355">
    <property type="term" value="P:regulation of DNA-templated transcription"/>
    <property type="evidence" value="ECO:0007669"/>
    <property type="project" value="InterPro"/>
</dbReference>
<dbReference type="CDD" id="cd00082">
    <property type="entry name" value="HisKA"/>
    <property type="match status" value="1"/>
</dbReference>
<dbReference type="PROSITE" id="PS50109">
    <property type="entry name" value="HIS_KIN"/>
    <property type="match status" value="1"/>
</dbReference>
<dbReference type="AlphaFoldDB" id="A0A7U8C1P6"/>
<dbReference type="PROSITE" id="PS50112">
    <property type="entry name" value="PAS"/>
    <property type="match status" value="1"/>
</dbReference>
<comment type="catalytic activity">
    <reaction evidence="1">
        <text>ATP + protein L-histidine = ADP + protein N-phospho-L-histidine.</text>
        <dbReference type="EC" id="2.7.13.3"/>
    </reaction>
</comment>
<keyword evidence="13 15" id="KW-0472">Membrane</keyword>
<dbReference type="GO" id="GO:0016020">
    <property type="term" value="C:membrane"/>
    <property type="evidence" value="ECO:0007669"/>
    <property type="project" value="UniProtKB-SubCell"/>
</dbReference>
<keyword evidence="8" id="KW-0547">Nucleotide-binding</keyword>
<feature type="domain" description="PAS" evidence="17">
    <location>
        <begin position="621"/>
        <end position="686"/>
    </location>
</feature>
<dbReference type="InterPro" id="IPR003661">
    <property type="entry name" value="HisK_dim/P_dom"/>
</dbReference>
<evidence type="ECO:0000313" key="19">
    <source>
        <dbReference type="Proteomes" id="UP000002171"/>
    </source>
</evidence>
<dbReference type="PRINTS" id="PR00344">
    <property type="entry name" value="BCTRLSENSOR"/>
</dbReference>
<evidence type="ECO:0000259" key="16">
    <source>
        <dbReference type="PROSITE" id="PS50109"/>
    </source>
</evidence>
<feature type="transmembrane region" description="Helical" evidence="15">
    <location>
        <begin position="6"/>
        <end position="25"/>
    </location>
</feature>
<dbReference type="EMBL" id="AAOW01000030">
    <property type="protein sequence ID" value="EAR59865.1"/>
    <property type="molecule type" value="Genomic_DNA"/>
</dbReference>
<dbReference type="SUPFAM" id="SSF55785">
    <property type="entry name" value="PYP-like sensor domain (PAS domain)"/>
    <property type="match status" value="1"/>
</dbReference>
<dbReference type="GO" id="GO:0000155">
    <property type="term" value="F:phosphorelay sensor kinase activity"/>
    <property type="evidence" value="ECO:0007669"/>
    <property type="project" value="InterPro"/>
</dbReference>
<keyword evidence="14" id="KW-0175">Coiled coil</keyword>
<protein>
    <recommendedName>
        <fullName evidence="4">histidine kinase</fullName>
        <ecNumber evidence="4">2.7.13.3</ecNumber>
    </recommendedName>
</protein>
<keyword evidence="5" id="KW-0597">Phosphoprotein</keyword>
<dbReference type="InterPro" id="IPR038377">
    <property type="entry name" value="Na/Glc_symporter_sf"/>
</dbReference>
<reference evidence="18 19" key="1">
    <citation type="submission" date="2006-02" db="EMBL/GenBank/DDBJ databases">
        <authorList>
            <person name="Pinhassi J."/>
            <person name="Pedros-Alio C."/>
            <person name="Ferriera S."/>
            <person name="Johnson J."/>
            <person name="Kravitz S."/>
            <person name="Halpern A."/>
            <person name="Remington K."/>
            <person name="Beeson K."/>
            <person name="Tran B."/>
            <person name="Rogers Y.-H."/>
            <person name="Friedman R."/>
            <person name="Venter J.C."/>
        </authorList>
    </citation>
    <scope>NUCLEOTIDE SEQUENCE [LARGE SCALE GENOMIC DNA]</scope>
    <source>
        <strain evidence="18 19">MED92</strain>
    </source>
</reference>
<dbReference type="InterPro" id="IPR005467">
    <property type="entry name" value="His_kinase_dom"/>
</dbReference>
<sequence>MFSLPWLILIGVAYLFFLFGTAYLTERGILPKRIVRNPYTHVLSIGVYATVWTFYGAFGLAQESGYNFLGSYLGAVITFVLGPALLIPILRITRTYQLSSLSDLFAFRFRSGSVGTYTTILSVLATLPMLSIQIQAVTDAMYLLNDQFSADQIGLGFCFVIALFSILFGARHASLRTSHQGLMVAMAVESLIKLAALLIIACFAIFGVLGGISGVEGFIISHPESIQQLQAPVNSEAWRTLLLSFFTAAIVMPHMFHMLFTENASDETLYKATWAMPLFLFLLAAAVPPILWAGESLGVGGEAQFIILNMGLMLESSWLTILAFIGGLSAATGIMIVATVSMASMVQNHIILPLIPKPKTPRFYAWLLWLRRSLIMAMLLASYLFYRQVGNDYDLHQMGVVAVVAFLQFLPGLLVTLFWPKANRWGLLSGLTVGMGIWLFNMLLPLFESPALEITPFNLDNNNWDQIAIFSLLLNTVVMTAVSLLFKQSAEESNAAQACLWNALQKPSAIDLRASRTDDYVNLLASRLGRKAAEREVQKALEGMNLQPDTIRPVDLLRLRTVLEQNLSGLLGPIEAAALLEPLDQPTDPMDFKASNVHLIENQLENYQEQLTGLAAELDEMRRYHRLTLQKLPVGVCTLDTEGRVLFWNNEMARLTQLSGDEIIGSQLTEEQSPWCQTLYEFAQTDIEHQISQKLIIAEHTHWFSLHKSILKERRDIGMVILLEDETDNKSMQDKLAHNERLASIGRFAAGVAHEIGNPVTGIACLAQNLKLETGNEYILETGDHIVDQTKRISRIVQSLVRFAHAGKPDADREQLPVSLAQCAEEAIHLLSLDSHGKQQNYINQIPDNLRINGDPQQIQQVFVNLLQNASDASEDGDAIWLNAEENTETVTLRVTDEGCGIEAESQDRLFEPFFTTKDPGQGTGLGLSLVYNIIEEHYGSIEIISPANNKQKKGTQVVITLPRLKWTEDPVDLE</sequence>
<evidence type="ECO:0000256" key="12">
    <source>
        <dbReference type="ARBA" id="ARBA00023012"/>
    </source>
</evidence>
<dbReference type="Pfam" id="PF00989">
    <property type="entry name" value="PAS"/>
    <property type="match status" value="1"/>
</dbReference>
<dbReference type="NCBIfam" id="TIGR00229">
    <property type="entry name" value="sensory_box"/>
    <property type="match status" value="1"/>
</dbReference>
<dbReference type="Gene3D" id="3.30.565.10">
    <property type="entry name" value="Histidine kinase-like ATPase, C-terminal domain"/>
    <property type="match status" value="1"/>
</dbReference>
<feature type="transmembrane region" description="Helical" evidence="15">
    <location>
        <begin position="398"/>
        <end position="419"/>
    </location>
</feature>
<feature type="transmembrane region" description="Helical" evidence="15">
    <location>
        <begin position="363"/>
        <end position="386"/>
    </location>
</feature>
<evidence type="ECO:0000256" key="14">
    <source>
        <dbReference type="SAM" id="Coils"/>
    </source>
</evidence>
<keyword evidence="9" id="KW-0418">Kinase</keyword>
<feature type="transmembrane region" description="Helical" evidence="15">
    <location>
        <begin position="152"/>
        <end position="170"/>
    </location>
</feature>
<feature type="transmembrane region" description="Helical" evidence="15">
    <location>
        <begin position="191"/>
        <end position="220"/>
    </location>
</feature>
<dbReference type="GO" id="GO:0005524">
    <property type="term" value="F:ATP binding"/>
    <property type="evidence" value="ECO:0007669"/>
    <property type="project" value="UniProtKB-KW"/>
</dbReference>
<evidence type="ECO:0000256" key="9">
    <source>
        <dbReference type="ARBA" id="ARBA00022777"/>
    </source>
</evidence>
<dbReference type="OrthoDB" id="9764438at2"/>
<evidence type="ECO:0000256" key="5">
    <source>
        <dbReference type="ARBA" id="ARBA00022553"/>
    </source>
</evidence>
<feature type="transmembrane region" description="Helical" evidence="15">
    <location>
        <begin position="70"/>
        <end position="93"/>
    </location>
</feature>
<evidence type="ECO:0000256" key="8">
    <source>
        <dbReference type="ARBA" id="ARBA00022741"/>
    </source>
</evidence>
<evidence type="ECO:0000256" key="1">
    <source>
        <dbReference type="ARBA" id="ARBA00000085"/>
    </source>
</evidence>
<evidence type="ECO:0000256" key="3">
    <source>
        <dbReference type="ARBA" id="ARBA00006434"/>
    </source>
</evidence>
<dbReference type="Gene3D" id="1.10.287.130">
    <property type="match status" value="1"/>
</dbReference>
<comment type="subcellular location">
    <subcellularLocation>
        <location evidence="2">Membrane</location>
        <topology evidence="2">Multi-pass membrane protein</topology>
    </subcellularLocation>
</comment>
<dbReference type="InterPro" id="IPR036097">
    <property type="entry name" value="HisK_dim/P_sf"/>
</dbReference>
<dbReference type="RefSeq" id="WP_007021165.1">
    <property type="nucleotide sequence ID" value="NZ_CH724125.1"/>
</dbReference>
<dbReference type="Proteomes" id="UP000002171">
    <property type="component" value="Unassembled WGS sequence"/>
</dbReference>
<feature type="coiled-coil region" evidence="14">
    <location>
        <begin position="590"/>
        <end position="624"/>
    </location>
</feature>
<feature type="transmembrane region" description="Helical" evidence="15">
    <location>
        <begin position="272"/>
        <end position="292"/>
    </location>
</feature>
<feature type="transmembrane region" description="Helical" evidence="15">
    <location>
        <begin position="114"/>
        <end position="132"/>
    </location>
</feature>
<dbReference type="InterPro" id="IPR000014">
    <property type="entry name" value="PAS"/>
</dbReference>
<comment type="similarity">
    <text evidence="3">Belongs to the sodium:solute symporter (SSF) (TC 2.A.21) family.</text>
</comment>
<evidence type="ECO:0000256" key="15">
    <source>
        <dbReference type="SAM" id="Phobius"/>
    </source>
</evidence>
<evidence type="ECO:0000256" key="2">
    <source>
        <dbReference type="ARBA" id="ARBA00004141"/>
    </source>
</evidence>
<dbReference type="SMART" id="SM00091">
    <property type="entry name" value="PAS"/>
    <property type="match status" value="1"/>
</dbReference>
<feature type="transmembrane region" description="Helical" evidence="15">
    <location>
        <begin position="426"/>
        <end position="447"/>
    </location>
</feature>
<evidence type="ECO:0000256" key="7">
    <source>
        <dbReference type="ARBA" id="ARBA00022692"/>
    </source>
</evidence>
<gene>
    <name evidence="18" type="ORF">MED92_17520</name>
</gene>
<proteinExistence type="inferred from homology"/>
<evidence type="ECO:0000256" key="11">
    <source>
        <dbReference type="ARBA" id="ARBA00022989"/>
    </source>
</evidence>
<organism evidence="18 19">
    <name type="scientific">Neptuniibacter caesariensis</name>
    <dbReference type="NCBI Taxonomy" id="207954"/>
    <lineage>
        <taxon>Bacteria</taxon>
        <taxon>Pseudomonadati</taxon>
        <taxon>Pseudomonadota</taxon>
        <taxon>Gammaproteobacteria</taxon>
        <taxon>Oceanospirillales</taxon>
        <taxon>Oceanospirillaceae</taxon>
        <taxon>Neptuniibacter</taxon>
    </lineage>
</organism>
<dbReference type="Gene3D" id="1.20.1730.10">
    <property type="entry name" value="Sodium/glucose cotransporter"/>
    <property type="match status" value="1"/>
</dbReference>
<dbReference type="PANTHER" id="PTHR43065">
    <property type="entry name" value="SENSOR HISTIDINE KINASE"/>
    <property type="match status" value="1"/>
</dbReference>
<evidence type="ECO:0000256" key="13">
    <source>
        <dbReference type="ARBA" id="ARBA00023136"/>
    </source>
</evidence>
<dbReference type="GO" id="GO:0022857">
    <property type="term" value="F:transmembrane transporter activity"/>
    <property type="evidence" value="ECO:0007669"/>
    <property type="project" value="InterPro"/>
</dbReference>
<dbReference type="SMART" id="SM00387">
    <property type="entry name" value="HATPase_c"/>
    <property type="match status" value="1"/>
</dbReference>
<evidence type="ECO:0000256" key="4">
    <source>
        <dbReference type="ARBA" id="ARBA00012438"/>
    </source>
</evidence>
<dbReference type="EC" id="2.7.13.3" evidence="4"/>
<keyword evidence="19" id="KW-1185">Reference proteome</keyword>
<keyword evidence="6" id="KW-0808">Transferase</keyword>
<dbReference type="PROSITE" id="PS50283">
    <property type="entry name" value="NA_SOLUT_SYMP_3"/>
    <property type="match status" value="1"/>
</dbReference>
<feature type="transmembrane region" description="Helical" evidence="15">
    <location>
        <begin position="37"/>
        <end position="58"/>
    </location>
</feature>